<evidence type="ECO:0000256" key="2">
    <source>
        <dbReference type="ARBA" id="ARBA00023125"/>
    </source>
</evidence>
<organism evidence="5">
    <name type="scientific">Streptomyces albogriseolus</name>
    <dbReference type="NCBI Taxonomy" id="1887"/>
    <lineage>
        <taxon>Bacteria</taxon>
        <taxon>Bacillati</taxon>
        <taxon>Actinomycetota</taxon>
        <taxon>Actinomycetes</taxon>
        <taxon>Kitasatosporales</taxon>
        <taxon>Streptomycetaceae</taxon>
        <taxon>Streptomyces</taxon>
        <taxon>Streptomyces albogriseolus group</taxon>
    </lineage>
</organism>
<dbReference type="SUPFAM" id="SSF46894">
    <property type="entry name" value="C-terminal effector domain of the bipartite response regulators"/>
    <property type="match status" value="1"/>
</dbReference>
<name>V9XSI1_STRAO</name>
<keyword evidence="1" id="KW-0805">Transcription regulation</keyword>
<reference evidence="5" key="1">
    <citation type="submission" date="2013-07" db="EMBL/GenBank/DDBJ databases">
        <title>Exploiting the Potential of Halogenated Natural Products in the Mangrove Derived Actinomycetes.</title>
        <authorList>
            <person name="Li X."/>
            <person name="Ma G."/>
            <person name="Xu L."/>
            <person name="Tang X."/>
            <person name="Xu M."/>
            <person name="Xiao X."/>
            <person name="Xu J."/>
        </authorList>
    </citation>
    <scope>NUCLEOTIDE SEQUENCE</scope>
    <source>
        <strain evidence="5">MGR072</strain>
    </source>
</reference>
<dbReference type="Pfam" id="PF00196">
    <property type="entry name" value="GerE"/>
    <property type="match status" value="1"/>
</dbReference>
<feature type="domain" description="HTH luxR-type" evidence="4">
    <location>
        <begin position="363"/>
        <end position="428"/>
    </location>
</feature>
<dbReference type="EMBL" id="KF425715">
    <property type="protein sequence ID" value="AHD24357.1"/>
    <property type="molecule type" value="Genomic_DNA"/>
</dbReference>
<keyword evidence="3" id="KW-0804">Transcription</keyword>
<dbReference type="PRINTS" id="PR00038">
    <property type="entry name" value="HTHLUXR"/>
</dbReference>
<dbReference type="AlphaFoldDB" id="V9XSI1"/>
<dbReference type="CDD" id="cd06170">
    <property type="entry name" value="LuxR_C_like"/>
    <property type="match status" value="1"/>
</dbReference>
<evidence type="ECO:0000313" key="5">
    <source>
        <dbReference type="EMBL" id="AHD24357.1"/>
    </source>
</evidence>
<accession>V9XSI1</accession>
<proteinExistence type="predicted"/>
<dbReference type="InterPro" id="IPR000792">
    <property type="entry name" value="Tscrpt_reg_LuxR_C"/>
</dbReference>
<evidence type="ECO:0000256" key="3">
    <source>
        <dbReference type="ARBA" id="ARBA00023163"/>
    </source>
</evidence>
<dbReference type="PANTHER" id="PTHR44688:SF16">
    <property type="entry name" value="DNA-BINDING TRANSCRIPTIONAL ACTIVATOR DEVR_DOSR"/>
    <property type="match status" value="1"/>
</dbReference>
<dbReference type="InterPro" id="IPR036388">
    <property type="entry name" value="WH-like_DNA-bd_sf"/>
</dbReference>
<evidence type="ECO:0000259" key="4">
    <source>
        <dbReference type="PROSITE" id="PS50043"/>
    </source>
</evidence>
<dbReference type="PROSITE" id="PS50043">
    <property type="entry name" value="HTH_LUXR_2"/>
    <property type="match status" value="1"/>
</dbReference>
<protein>
    <submittedName>
        <fullName evidence="5">Transcriptional regulator</fullName>
    </submittedName>
</protein>
<evidence type="ECO:0000256" key="1">
    <source>
        <dbReference type="ARBA" id="ARBA00023015"/>
    </source>
</evidence>
<sequence length="438" mass="45364">MLDSPFRLRLPPVFSVLRVCRNNACESSALSESSFSAWSRGDLEEGIRLAEAAVRTEPDCAGNCEAPARAWHAALLVRVRRLSSAALVLAEVDELSARSDADGGTAVASLLGAADLAFARGDTSAAVDLAARGADRARRAGLHGFLPDAHTVLALGALRQGDMSVSAQFADELRDCALLGRTAHGPSQCAWAAAQLLEVQGGPASAAQLIAGIVTDDRLLLELLTSQPTAAAWLVRATRKLGDEVLARRVVAGAGALAVRNPGLCSVGAAAGHAAGLLDGDPDGLLAAAAAHQDPWAAASAAEDAGTFLAARPAERQRAVTAFESAADGYAGAGAPRDARRVASRLRALGVRRGRHPQYAGRSGPDAGSLTNTEAAVAELVSQGFTNSQVGERLFISGHTVAFHLKKIFRKMNVASRVELTRAWSRVPGAYPEGARAS</sequence>
<dbReference type="Gene3D" id="1.10.10.10">
    <property type="entry name" value="Winged helix-like DNA-binding domain superfamily/Winged helix DNA-binding domain"/>
    <property type="match status" value="1"/>
</dbReference>
<keyword evidence="2" id="KW-0238">DNA-binding</keyword>
<dbReference type="SMART" id="SM00421">
    <property type="entry name" value="HTH_LUXR"/>
    <property type="match status" value="1"/>
</dbReference>
<dbReference type="GO" id="GO:0003677">
    <property type="term" value="F:DNA binding"/>
    <property type="evidence" value="ECO:0007669"/>
    <property type="project" value="UniProtKB-KW"/>
</dbReference>
<dbReference type="InterPro" id="IPR016032">
    <property type="entry name" value="Sig_transdc_resp-reg_C-effctor"/>
</dbReference>
<dbReference type="GO" id="GO:0006355">
    <property type="term" value="P:regulation of DNA-templated transcription"/>
    <property type="evidence" value="ECO:0007669"/>
    <property type="project" value="InterPro"/>
</dbReference>
<dbReference type="PANTHER" id="PTHR44688">
    <property type="entry name" value="DNA-BINDING TRANSCRIPTIONAL ACTIVATOR DEVR_DOSR"/>
    <property type="match status" value="1"/>
</dbReference>